<keyword evidence="3" id="KW-1185">Reference proteome</keyword>
<feature type="region of interest" description="Disordered" evidence="1">
    <location>
        <begin position="246"/>
        <end position="353"/>
    </location>
</feature>
<dbReference type="Proteomes" id="UP000799441">
    <property type="component" value="Unassembled WGS sequence"/>
</dbReference>
<feature type="compositionally biased region" description="Basic and acidic residues" evidence="1">
    <location>
        <begin position="253"/>
        <end position="264"/>
    </location>
</feature>
<evidence type="ECO:0000313" key="2">
    <source>
        <dbReference type="EMBL" id="KAF2718192.1"/>
    </source>
</evidence>
<feature type="region of interest" description="Disordered" evidence="1">
    <location>
        <begin position="125"/>
        <end position="144"/>
    </location>
</feature>
<feature type="region of interest" description="Disordered" evidence="1">
    <location>
        <begin position="194"/>
        <end position="231"/>
    </location>
</feature>
<feature type="compositionally biased region" description="Polar residues" evidence="1">
    <location>
        <begin position="99"/>
        <end position="108"/>
    </location>
</feature>
<comment type="caution">
    <text evidence="2">The sequence shown here is derived from an EMBL/GenBank/DDBJ whole genome shotgun (WGS) entry which is preliminary data.</text>
</comment>
<dbReference type="AlphaFoldDB" id="A0A9P4Q543"/>
<accession>A0A9P4Q543</accession>
<dbReference type="EMBL" id="MU003829">
    <property type="protein sequence ID" value="KAF2718192.1"/>
    <property type="molecule type" value="Genomic_DNA"/>
</dbReference>
<reference evidence="2" key="1">
    <citation type="journal article" date="2020" name="Stud. Mycol.">
        <title>101 Dothideomycetes genomes: a test case for predicting lifestyles and emergence of pathogens.</title>
        <authorList>
            <person name="Haridas S."/>
            <person name="Albert R."/>
            <person name="Binder M."/>
            <person name="Bloem J."/>
            <person name="Labutti K."/>
            <person name="Salamov A."/>
            <person name="Andreopoulos B."/>
            <person name="Baker S."/>
            <person name="Barry K."/>
            <person name="Bills G."/>
            <person name="Bluhm B."/>
            <person name="Cannon C."/>
            <person name="Castanera R."/>
            <person name="Culley D."/>
            <person name="Daum C."/>
            <person name="Ezra D."/>
            <person name="Gonzalez J."/>
            <person name="Henrissat B."/>
            <person name="Kuo A."/>
            <person name="Liang C."/>
            <person name="Lipzen A."/>
            <person name="Lutzoni F."/>
            <person name="Magnuson J."/>
            <person name="Mondo S."/>
            <person name="Nolan M."/>
            <person name="Ohm R."/>
            <person name="Pangilinan J."/>
            <person name="Park H.-J."/>
            <person name="Ramirez L."/>
            <person name="Alfaro M."/>
            <person name="Sun H."/>
            <person name="Tritt A."/>
            <person name="Yoshinaga Y."/>
            <person name="Zwiers L.-H."/>
            <person name="Turgeon B."/>
            <person name="Goodwin S."/>
            <person name="Spatafora J."/>
            <person name="Crous P."/>
            <person name="Grigoriev I."/>
        </authorList>
    </citation>
    <scope>NUCLEOTIDE SEQUENCE</scope>
    <source>
        <strain evidence="2">CBS 116435</strain>
    </source>
</reference>
<feature type="region of interest" description="Disordered" evidence="1">
    <location>
        <begin position="93"/>
        <end position="116"/>
    </location>
</feature>
<proteinExistence type="predicted"/>
<evidence type="ECO:0000256" key="1">
    <source>
        <dbReference type="SAM" id="MobiDB-lite"/>
    </source>
</evidence>
<evidence type="ECO:0000313" key="3">
    <source>
        <dbReference type="Proteomes" id="UP000799441"/>
    </source>
</evidence>
<name>A0A9P4Q543_9PEZI</name>
<protein>
    <submittedName>
        <fullName evidence="2">Uncharacterized protein</fullName>
    </submittedName>
</protein>
<feature type="compositionally biased region" description="Polar residues" evidence="1">
    <location>
        <begin position="275"/>
        <end position="286"/>
    </location>
</feature>
<gene>
    <name evidence="2" type="ORF">K431DRAFT_315179</name>
</gene>
<feature type="compositionally biased region" description="Polar residues" evidence="1">
    <location>
        <begin position="203"/>
        <end position="215"/>
    </location>
</feature>
<organism evidence="2 3">
    <name type="scientific">Polychaeton citri CBS 116435</name>
    <dbReference type="NCBI Taxonomy" id="1314669"/>
    <lineage>
        <taxon>Eukaryota</taxon>
        <taxon>Fungi</taxon>
        <taxon>Dikarya</taxon>
        <taxon>Ascomycota</taxon>
        <taxon>Pezizomycotina</taxon>
        <taxon>Dothideomycetes</taxon>
        <taxon>Dothideomycetidae</taxon>
        <taxon>Capnodiales</taxon>
        <taxon>Capnodiaceae</taxon>
        <taxon>Polychaeton</taxon>
    </lineage>
</organism>
<sequence length="367" mass="40330">MSSTNEFWHINSSTPDNRASVLSLQILYSLAKLVKARMSSHFNAFNTFEPLLSLYQFRSKDHLATGRTTANNEVGNAALNADYDDGAVPSERQLDKLENQPTSLSSKPYLQRPKKKSVRRLLASKRLSSEPLQADPSEVAHARPSQIPKSFEDVVFYPGKDVVASQALEEDTEPAKMPGYAWIETLTKTIADLSKRPEESETTSHQARIRSQQAQLELGKPESSSVSNLSNVKVARKPAGVSVTAQAVIENGTPRKERAQKDLNDPGFIVKEGQPTVSAPQTGSHQDSLKESMWQATTLRPHQGHDADQKSSAGTKRTRPEQTEAESVSSPVYKEDGDGNNIVGNERPSKLRVRRAGKCRNLLGSGD</sequence>